<keyword evidence="3" id="KW-1185">Reference proteome</keyword>
<dbReference type="Proteomes" id="UP001220022">
    <property type="component" value="Unassembled WGS sequence"/>
</dbReference>
<evidence type="ECO:0000259" key="1">
    <source>
        <dbReference type="Pfam" id="PF12770"/>
    </source>
</evidence>
<name>A0ABT5ZC34_9ACTN</name>
<protein>
    <submittedName>
        <fullName evidence="2">CHAT domain-containing protein</fullName>
    </submittedName>
</protein>
<sequence length="945" mass="102055">MAADRPWRDLPVDALLAYGAAAESRGKRLGTSADLAAAIDAYTHLKSSGALPVESWPALADCHRVLGKLTGGRHHLDSAVALAEELLSVPADEWTGRDEWRQYLLALTLRSRYEVYDEAADLERSLRITEELVRSPHPWADPGDWAMAANVAANNYQSRFLRGSRTADLEAAVSLRRRAIKRLQSAEPLEPGYRLAGLTHGLGADLLTLHEHRGDSSLLTEALQALRFAVANMPRQDPSWLGLCSTLGHALLRNAKVRLEEDSTPQGRAAATPLIDEVVELFDVALPPERRGSALARIRALSLAEALLVRHQASQQLEDLDRALTVTRRGLDGAAGSRLDADLLLRMAEAYRLRNEATGAQSDLEHAVAAYRECCSWPDSANAARDAHQWGSWAMSRGAWSEAAEAYGHALLALRVRHERQQRPRHKEEWLRDSQFVPARAAYAMVRNGQPERAAAAAEQGRALLLAEALQRETADLAALRRQGLAALAERFEAARDRLAAFRDGPGEDPDAEAEAATALDAAVSAIRNAGHEDFLLLPGTAPVRDSASKASLVYLFAAEPGGAAVIVPPGDAPIRSVLLDGADLRTATEKANTHLVVHQNRRPGPAWEQHLDDLTRWCWTYVMGPVLKELPPVQPYVLIPSGPLAFLPLHAAWEPARDSPTGRRYALDVVSLSYAPSATVLRAATRKAAAGHTARPDSGTLAGRHPVPLPAVGVHDPADGQLRLPFAELEIDAMISVLGPHGVRLWGQEATRDAVLDQLSRAGTVHFACHGTAHLHDPLSSCLFLTDGPLTVREIRGRRGASSRLAVLSGCETGLVGTALPDEAVGLPAACIEAGFSAVIASLWSVHDIATALLMARFYQLCGHEGLLPPEALRQAQRWVRDATNAEKAEAVPSYGRSAEGMSPVEREFWGSARAHVSPYYWAAFTYTGAGLDGDGTSPAHVRG</sequence>
<dbReference type="PANTHER" id="PTHR10098">
    <property type="entry name" value="RAPSYN-RELATED"/>
    <property type="match status" value="1"/>
</dbReference>
<dbReference type="InterPro" id="IPR024983">
    <property type="entry name" value="CHAT_dom"/>
</dbReference>
<accession>A0ABT5ZC34</accession>
<dbReference type="EMBL" id="JARHTQ010000056">
    <property type="protein sequence ID" value="MDF2261398.1"/>
    <property type="molecule type" value="Genomic_DNA"/>
</dbReference>
<gene>
    <name evidence="2" type="ORF">P2L57_38470</name>
</gene>
<evidence type="ECO:0000313" key="3">
    <source>
        <dbReference type="Proteomes" id="UP001220022"/>
    </source>
</evidence>
<feature type="domain" description="CHAT" evidence="1">
    <location>
        <begin position="615"/>
        <end position="930"/>
    </location>
</feature>
<evidence type="ECO:0000313" key="2">
    <source>
        <dbReference type="EMBL" id="MDF2261398.1"/>
    </source>
</evidence>
<dbReference type="RefSeq" id="WP_275822963.1">
    <property type="nucleotide sequence ID" value="NZ_BAAANM010000047.1"/>
</dbReference>
<organism evidence="2 3">
    <name type="scientific">Streptantibioticus ferralitis</name>
    <dbReference type="NCBI Taxonomy" id="236510"/>
    <lineage>
        <taxon>Bacteria</taxon>
        <taxon>Bacillati</taxon>
        <taxon>Actinomycetota</taxon>
        <taxon>Actinomycetes</taxon>
        <taxon>Kitasatosporales</taxon>
        <taxon>Streptomycetaceae</taxon>
        <taxon>Streptantibioticus</taxon>
    </lineage>
</organism>
<proteinExistence type="predicted"/>
<reference evidence="2 3" key="1">
    <citation type="submission" date="2023-03" db="EMBL/GenBank/DDBJ databases">
        <title>Draft genome sequence of type strain Streptomyces ferralitis JCM 14344.</title>
        <authorList>
            <person name="Klaysubun C."/>
            <person name="Duangmal K."/>
        </authorList>
    </citation>
    <scope>NUCLEOTIDE SEQUENCE [LARGE SCALE GENOMIC DNA]</scope>
    <source>
        <strain evidence="2 3">JCM 14344</strain>
    </source>
</reference>
<dbReference type="Pfam" id="PF12770">
    <property type="entry name" value="CHAT"/>
    <property type="match status" value="1"/>
</dbReference>
<comment type="caution">
    <text evidence="2">The sequence shown here is derived from an EMBL/GenBank/DDBJ whole genome shotgun (WGS) entry which is preliminary data.</text>
</comment>